<feature type="active site" description="Proton acceptor" evidence="1">
    <location>
        <position position="18"/>
    </location>
</feature>
<dbReference type="OrthoDB" id="9788924at2"/>
<dbReference type="NCBIfam" id="TIGR03590">
    <property type="entry name" value="PseG"/>
    <property type="match status" value="1"/>
</dbReference>
<sequence length="341" mass="36967">MSGLLFCTGGNKASGIGHLMRCQALAQAAQEHGIDAVFVVNEAAREIALSRHDWCGKQITAPAEQNELAAQLLAVARDIGAIAIVVDGYAFNETFLQSLGESVFPLVLLDDICQPGIQFASLICNPAGREWQEYYQQHNPQATLCLGAEYRLLRREFTATIPLPIERRFSLTINLGGSDPLGYTLPLLQAINKTVTDAPIRVVTGPGMDSEQLEAIKAYINDSGYAIQHVHNCQDMADLWSNSRLAITAAGGSQFELAACHTPAVLLVVAENQRNTTEQSVTQGWCMMHDATNGIDLEQISSQVASLWHDDEKLSDMSLAASDYATKDGAFCLLNSILDLS</sequence>
<dbReference type="SUPFAM" id="SSF53756">
    <property type="entry name" value="UDP-Glycosyltransferase/glycogen phosphorylase"/>
    <property type="match status" value="1"/>
</dbReference>
<proteinExistence type="predicted"/>
<evidence type="ECO:0000313" key="4">
    <source>
        <dbReference type="EMBL" id="PRO74803.1"/>
    </source>
</evidence>
<gene>
    <name evidence="4" type="primary">pseG</name>
    <name evidence="4" type="ORF">C6Y40_04315</name>
</gene>
<keyword evidence="4" id="KW-0378">Hydrolase</keyword>
<dbReference type="InterPro" id="IPR020023">
    <property type="entry name" value="PseG"/>
</dbReference>
<dbReference type="InterPro" id="IPR007235">
    <property type="entry name" value="Glyco_trans_28_C"/>
</dbReference>
<dbReference type="RefSeq" id="WP_105933511.1">
    <property type="nucleotide sequence ID" value="NZ_PVNP01000033.1"/>
</dbReference>
<evidence type="ECO:0000256" key="1">
    <source>
        <dbReference type="PIRSR" id="PIRSR620023-1"/>
    </source>
</evidence>
<dbReference type="EMBL" id="PVNP01000033">
    <property type="protein sequence ID" value="PRO74803.1"/>
    <property type="molecule type" value="Genomic_DNA"/>
</dbReference>
<accession>A0A2S9VEB6</accession>
<evidence type="ECO:0000259" key="3">
    <source>
        <dbReference type="Pfam" id="PF04101"/>
    </source>
</evidence>
<dbReference type="Proteomes" id="UP000238949">
    <property type="component" value="Unassembled WGS sequence"/>
</dbReference>
<dbReference type="AlphaFoldDB" id="A0A2S9VEB6"/>
<dbReference type="Pfam" id="PF04101">
    <property type="entry name" value="Glyco_tran_28_C"/>
    <property type="match status" value="1"/>
</dbReference>
<feature type="domain" description="Glycosyl transferase family 28 C-terminal" evidence="3">
    <location>
        <begin position="197"/>
        <end position="323"/>
    </location>
</feature>
<evidence type="ECO:0000313" key="5">
    <source>
        <dbReference type="Proteomes" id="UP000238949"/>
    </source>
</evidence>
<organism evidence="4 5">
    <name type="scientific">Alteromonas alba</name>
    <dbReference type="NCBI Taxonomy" id="2079529"/>
    <lineage>
        <taxon>Bacteria</taxon>
        <taxon>Pseudomonadati</taxon>
        <taxon>Pseudomonadota</taxon>
        <taxon>Gammaproteobacteria</taxon>
        <taxon>Alteromonadales</taxon>
        <taxon>Alteromonadaceae</taxon>
        <taxon>Alteromonas/Salinimonas group</taxon>
        <taxon>Alteromonas</taxon>
    </lineage>
</organism>
<dbReference type="GO" id="GO:0016758">
    <property type="term" value="F:hexosyltransferase activity"/>
    <property type="evidence" value="ECO:0007669"/>
    <property type="project" value="InterPro"/>
</dbReference>
<name>A0A2S9VEB6_9ALTE</name>
<dbReference type="GO" id="GO:0016787">
    <property type="term" value="F:hydrolase activity"/>
    <property type="evidence" value="ECO:0007669"/>
    <property type="project" value="UniProtKB-KW"/>
</dbReference>
<evidence type="ECO:0000256" key="2">
    <source>
        <dbReference type="PIRSR" id="PIRSR620023-2"/>
    </source>
</evidence>
<feature type="binding site" evidence="2">
    <location>
        <position position="154"/>
    </location>
    <ligand>
        <name>substrate</name>
    </ligand>
</feature>
<keyword evidence="5" id="KW-1185">Reference proteome</keyword>
<feature type="binding site" evidence="2">
    <location>
        <position position="256"/>
    </location>
    <ligand>
        <name>substrate</name>
    </ligand>
</feature>
<protein>
    <submittedName>
        <fullName evidence="4">UDP-2,4-diacetamido-2,4, 6-trideoxy-beta-L-altropyranose hydrolase</fullName>
    </submittedName>
</protein>
<reference evidence="5" key="1">
    <citation type="journal article" date="2020" name="Int. J. Syst. Evol. Microbiol.">
        <title>Alteromonas alba sp. nov., a marine bacterium isolated from the seawater of the West Pacific Ocean.</title>
        <authorList>
            <person name="Sun C."/>
            <person name="Wu Y.-H."/>
            <person name="Xamxidin M."/>
            <person name="Cheng H."/>
            <person name="Xu X.-W."/>
        </authorList>
    </citation>
    <scope>NUCLEOTIDE SEQUENCE [LARGE SCALE GENOMIC DNA]</scope>
    <source>
        <strain evidence="5">190</strain>
    </source>
</reference>
<dbReference type="Gene3D" id="3.40.50.11190">
    <property type="match status" value="1"/>
</dbReference>
<dbReference type="Gene3D" id="3.40.50.2000">
    <property type="entry name" value="Glycogen Phosphorylase B"/>
    <property type="match status" value="1"/>
</dbReference>
<comment type="caution">
    <text evidence="4">The sequence shown here is derived from an EMBL/GenBank/DDBJ whole genome shotgun (WGS) entry which is preliminary data.</text>
</comment>